<reference evidence="2 3" key="3">
    <citation type="submission" date="2020-08" db="EMBL/GenBank/DDBJ databases">
        <title>Genomic Encyclopedia of Type Strains, Phase IV (KMG-IV): sequencing the most valuable type-strain genomes for metagenomic binning, comparative biology and taxonomic classification.</title>
        <authorList>
            <person name="Goeker M."/>
        </authorList>
    </citation>
    <scope>NUCLEOTIDE SEQUENCE [LARGE SCALE GENOMIC DNA]</scope>
    <source>
        <strain evidence="2 3">DSM 100774</strain>
    </source>
</reference>
<comment type="caution">
    <text evidence="2">The sequence shown here is derived from an EMBL/GenBank/DDBJ whole genome shotgun (WGS) entry which is preliminary data.</text>
</comment>
<gene>
    <name evidence="1" type="ORF">GCM10007422_17440</name>
    <name evidence="2" type="ORF">GGQ60_000584</name>
</gene>
<evidence type="ECO:0000313" key="1">
    <source>
        <dbReference type="EMBL" id="GGH02779.1"/>
    </source>
</evidence>
<accession>A0A7W6P3M4</accession>
<dbReference type="Proteomes" id="UP000642938">
    <property type="component" value="Unassembled WGS sequence"/>
</dbReference>
<proteinExistence type="predicted"/>
<dbReference type="RefSeq" id="WP_183759873.1">
    <property type="nucleotide sequence ID" value="NZ_BMHZ01000002.1"/>
</dbReference>
<dbReference type="EMBL" id="JACIEF010000001">
    <property type="protein sequence ID" value="MBB4106624.1"/>
    <property type="molecule type" value="Genomic_DNA"/>
</dbReference>
<organism evidence="2 3">
    <name type="scientific">Pedobacter zeae</name>
    <dbReference type="NCBI Taxonomy" id="1737356"/>
    <lineage>
        <taxon>Bacteria</taxon>
        <taxon>Pseudomonadati</taxon>
        <taxon>Bacteroidota</taxon>
        <taxon>Sphingobacteriia</taxon>
        <taxon>Sphingobacteriales</taxon>
        <taxon>Sphingobacteriaceae</taxon>
        <taxon>Pedobacter</taxon>
    </lineage>
</organism>
<evidence type="ECO:0000313" key="2">
    <source>
        <dbReference type="EMBL" id="MBB4106624.1"/>
    </source>
</evidence>
<reference evidence="1" key="4">
    <citation type="submission" date="2024-05" db="EMBL/GenBank/DDBJ databases">
        <authorList>
            <person name="Sun Q."/>
            <person name="Zhou Y."/>
        </authorList>
    </citation>
    <scope>NUCLEOTIDE SEQUENCE</scope>
    <source>
        <strain evidence="1">CGMCC 1.15287</strain>
    </source>
</reference>
<keyword evidence="4" id="KW-1185">Reference proteome</keyword>
<protein>
    <submittedName>
        <fullName evidence="2">Uncharacterized protein</fullName>
    </submittedName>
</protein>
<dbReference type="EMBL" id="BMHZ01000002">
    <property type="protein sequence ID" value="GGH02779.1"/>
    <property type="molecule type" value="Genomic_DNA"/>
</dbReference>
<reference evidence="4" key="2">
    <citation type="journal article" date="2019" name="Int. J. Syst. Evol. Microbiol.">
        <title>The Global Catalogue of Microorganisms (GCM) 10K type strain sequencing project: providing services to taxonomists for standard genome sequencing and annotation.</title>
        <authorList>
            <consortium name="The Broad Institute Genomics Platform"/>
            <consortium name="The Broad Institute Genome Sequencing Center for Infectious Disease"/>
            <person name="Wu L."/>
            <person name="Ma J."/>
        </authorList>
    </citation>
    <scope>NUCLEOTIDE SEQUENCE [LARGE SCALE GENOMIC DNA]</scope>
    <source>
        <strain evidence="4">CGMCC 1.15287</strain>
    </source>
</reference>
<evidence type="ECO:0000313" key="4">
    <source>
        <dbReference type="Proteomes" id="UP000642938"/>
    </source>
</evidence>
<evidence type="ECO:0000313" key="3">
    <source>
        <dbReference type="Proteomes" id="UP000532273"/>
    </source>
</evidence>
<sequence>MRRFKAFLLPLIGFLLAIMPLSTALKEAPAALQIVAVLGIAGALAFSKTYAPGAYTAGVAKEVWQDYIVERFWKDNVFLKFFRDAGKHVLVGKVVHIPNPGAKPAVVKNRSEFPATAVRRTDTDITYSLDEYSVDPTHVHNLDKIEPSYDALDEAYGDQMGSLNDVVADDMIIKVLSAIPAGNIIRTSGAAIAAYLAGQTGNRKGAVHGDVLRIRTAMSKQGVPDRDRYALLDEDMYAQIFASLSDTQANAFNQFANTETGVLGKLYGFLIMTRASVAAASSADVIRALGAAVQATDNAVSLFWQKDCVEFALGEVKVFDDTDNPLYYGDLVSSAQRAGGRRRREDNAGVIAYIQDAAA</sequence>
<name>A0A7W6P3M4_9SPHI</name>
<dbReference type="Proteomes" id="UP000532273">
    <property type="component" value="Unassembled WGS sequence"/>
</dbReference>
<reference evidence="1" key="1">
    <citation type="journal article" date="2014" name="Int. J. Syst. Evol. Microbiol.">
        <title>Complete genome of a new Firmicutes species belonging to the dominant human colonic microbiota ('Ruminococcus bicirculans') reveals two chromosomes and a selective capacity to utilize plant glucans.</title>
        <authorList>
            <consortium name="NISC Comparative Sequencing Program"/>
            <person name="Wegmann U."/>
            <person name="Louis P."/>
            <person name="Goesmann A."/>
            <person name="Henrissat B."/>
            <person name="Duncan S.H."/>
            <person name="Flint H.J."/>
        </authorList>
    </citation>
    <scope>NUCLEOTIDE SEQUENCE</scope>
    <source>
        <strain evidence="1">CGMCC 1.15287</strain>
    </source>
</reference>
<dbReference type="AlphaFoldDB" id="A0A7W6P3M4"/>